<dbReference type="PANTHER" id="PTHR24148:SF73">
    <property type="entry name" value="HET DOMAIN PROTEIN (AFU_ORTHOLOGUE AFUA_8G01020)"/>
    <property type="match status" value="1"/>
</dbReference>
<sequence>YQPLDPTTHQIRLVKLYRDPNEDVEDSSSSLRKLSCSMKVSDLGAAPPYAVLSYTWGNALPVRTIRMDGKELEIRQNLHDFLKAFCNDQANTHYLWIDQLCVDQQSNIERNHQVRMMSQI</sequence>
<feature type="non-terminal residue" evidence="2">
    <location>
        <position position="120"/>
    </location>
</feature>
<feature type="domain" description="Heterokaryon incompatibility" evidence="1">
    <location>
        <begin position="49"/>
        <end position="120"/>
    </location>
</feature>
<accession>A0A6A7BCD0</accession>
<name>A0A6A7BCD0_9PLEO</name>
<dbReference type="AlphaFoldDB" id="A0A6A7BCD0"/>
<evidence type="ECO:0000313" key="2">
    <source>
        <dbReference type="EMBL" id="KAF2852009.1"/>
    </source>
</evidence>
<evidence type="ECO:0000259" key="1">
    <source>
        <dbReference type="Pfam" id="PF06985"/>
    </source>
</evidence>
<dbReference type="OrthoDB" id="194358at2759"/>
<keyword evidence="3" id="KW-1185">Reference proteome</keyword>
<reference evidence="2" key="1">
    <citation type="submission" date="2020-01" db="EMBL/GenBank/DDBJ databases">
        <authorList>
            <consortium name="DOE Joint Genome Institute"/>
            <person name="Haridas S."/>
            <person name="Albert R."/>
            <person name="Binder M."/>
            <person name="Bloem J."/>
            <person name="Labutti K."/>
            <person name="Salamov A."/>
            <person name="Andreopoulos B."/>
            <person name="Baker S.E."/>
            <person name="Barry K."/>
            <person name="Bills G."/>
            <person name="Bluhm B.H."/>
            <person name="Cannon C."/>
            <person name="Castanera R."/>
            <person name="Culley D.E."/>
            <person name="Daum C."/>
            <person name="Ezra D."/>
            <person name="Gonzalez J.B."/>
            <person name="Henrissat B."/>
            <person name="Kuo A."/>
            <person name="Liang C."/>
            <person name="Lipzen A."/>
            <person name="Lutzoni F."/>
            <person name="Magnuson J."/>
            <person name="Mondo S."/>
            <person name="Nolan M."/>
            <person name="Ohm R."/>
            <person name="Pangilinan J."/>
            <person name="Park H.-J."/>
            <person name="Ramirez L."/>
            <person name="Alfaro M."/>
            <person name="Sun H."/>
            <person name="Tritt A."/>
            <person name="Yoshinaga Y."/>
            <person name="Zwiers L.-H."/>
            <person name="Turgeon B.G."/>
            <person name="Goodwin S.B."/>
            <person name="Spatafora J.W."/>
            <person name="Crous P.W."/>
            <person name="Grigoriev I.V."/>
        </authorList>
    </citation>
    <scope>NUCLEOTIDE SEQUENCE</scope>
    <source>
        <strain evidence="2">IPT5</strain>
    </source>
</reference>
<dbReference type="PANTHER" id="PTHR24148">
    <property type="entry name" value="ANKYRIN REPEAT DOMAIN-CONTAINING PROTEIN 39 HOMOLOG-RELATED"/>
    <property type="match status" value="1"/>
</dbReference>
<dbReference type="Proteomes" id="UP000799423">
    <property type="component" value="Unassembled WGS sequence"/>
</dbReference>
<organism evidence="2 3">
    <name type="scientific">Plenodomus tracheiphilus IPT5</name>
    <dbReference type="NCBI Taxonomy" id="1408161"/>
    <lineage>
        <taxon>Eukaryota</taxon>
        <taxon>Fungi</taxon>
        <taxon>Dikarya</taxon>
        <taxon>Ascomycota</taxon>
        <taxon>Pezizomycotina</taxon>
        <taxon>Dothideomycetes</taxon>
        <taxon>Pleosporomycetidae</taxon>
        <taxon>Pleosporales</taxon>
        <taxon>Pleosporineae</taxon>
        <taxon>Leptosphaeriaceae</taxon>
        <taxon>Plenodomus</taxon>
    </lineage>
</organism>
<protein>
    <recommendedName>
        <fullName evidence="1">Heterokaryon incompatibility domain-containing protein</fullName>
    </recommendedName>
</protein>
<dbReference type="InterPro" id="IPR052895">
    <property type="entry name" value="HetReg/Transcr_Mod"/>
</dbReference>
<dbReference type="Pfam" id="PF06985">
    <property type="entry name" value="HET"/>
    <property type="match status" value="1"/>
</dbReference>
<proteinExistence type="predicted"/>
<feature type="non-terminal residue" evidence="2">
    <location>
        <position position="1"/>
    </location>
</feature>
<gene>
    <name evidence="2" type="ORF">T440DRAFT_353483</name>
</gene>
<dbReference type="InterPro" id="IPR010730">
    <property type="entry name" value="HET"/>
</dbReference>
<dbReference type="EMBL" id="MU006300">
    <property type="protein sequence ID" value="KAF2852009.1"/>
    <property type="molecule type" value="Genomic_DNA"/>
</dbReference>
<evidence type="ECO:0000313" key="3">
    <source>
        <dbReference type="Proteomes" id="UP000799423"/>
    </source>
</evidence>